<sequence>MLLFKVLLFWFMGFFFSRTQLLSLNRTSILFLPPDGTLKIRIIYAA</sequence>
<dbReference type="Proteomes" id="UP000025231">
    <property type="component" value="Chromosome"/>
</dbReference>
<accession>A0ABC7ZWM4</accession>
<protein>
    <submittedName>
        <fullName evidence="1">Uncharacterized protein</fullName>
    </submittedName>
</protein>
<name>A0ABC7ZWM4_ECOLR</name>
<organism evidence="1 2">
    <name type="scientific">Escherichia coli O145:H28 (strain RM12581)</name>
    <dbReference type="NCBI Taxonomy" id="1248823"/>
    <lineage>
        <taxon>Bacteria</taxon>
        <taxon>Pseudomonadati</taxon>
        <taxon>Pseudomonadota</taxon>
        <taxon>Gammaproteobacteria</taxon>
        <taxon>Enterobacterales</taxon>
        <taxon>Enterobacteriaceae</taxon>
        <taxon>Escherichia</taxon>
    </lineage>
</organism>
<reference evidence="1 2" key="1">
    <citation type="journal article" date="2014" name="Genome Announc.">
        <title>Complete Genome Sequences of Two Escherichia coli O145:H28 Outbreak Strains of Food Origin.</title>
        <authorList>
            <person name="Cooper K.K."/>
            <person name="Mandrell R.E."/>
            <person name="Louie J.W."/>
            <person name="Korlach J."/>
            <person name="Clark T.A."/>
            <person name="Parker C.T."/>
            <person name="Huynh S."/>
            <person name="Chain P.S."/>
            <person name="Ahmed S."/>
            <person name="Carter M.Q."/>
        </authorList>
    </citation>
    <scope>NUCLEOTIDE SEQUENCE [LARGE SCALE GENOMIC DNA]</scope>
    <source>
        <strain evidence="1 2">RM12581</strain>
    </source>
</reference>
<dbReference type="EMBL" id="CP007136">
    <property type="protein sequence ID" value="AHY72288.1"/>
    <property type="molecule type" value="Genomic_DNA"/>
</dbReference>
<evidence type="ECO:0000313" key="2">
    <source>
        <dbReference type="Proteomes" id="UP000025231"/>
    </source>
</evidence>
<gene>
    <name evidence="1" type="ORF">ECRM12581_18790</name>
</gene>
<evidence type="ECO:0000313" key="1">
    <source>
        <dbReference type="EMBL" id="AHY72288.1"/>
    </source>
</evidence>
<dbReference type="AlphaFoldDB" id="A0ABC7ZWM4"/>
<proteinExistence type="predicted"/>